<proteinExistence type="inferred from homology"/>
<keyword evidence="3" id="KW-1185">Reference proteome</keyword>
<dbReference type="InterPro" id="IPR036165">
    <property type="entry name" value="YefM-like_sf"/>
</dbReference>
<dbReference type="OrthoDB" id="8968505at2"/>
<reference evidence="3" key="1">
    <citation type="submission" date="2017-05" db="EMBL/GenBank/DDBJ databases">
        <title>Complete and WGS of Bordetella genogroups.</title>
        <authorList>
            <person name="Spilker T."/>
            <person name="Lipuma J."/>
        </authorList>
    </citation>
    <scope>NUCLEOTIDE SEQUENCE [LARGE SCALE GENOMIC DNA]</scope>
    <source>
        <strain evidence="3">AU16122</strain>
    </source>
</reference>
<dbReference type="EMBL" id="NEVM01000005">
    <property type="protein sequence ID" value="OZI30309.1"/>
    <property type="molecule type" value="Genomic_DNA"/>
</dbReference>
<dbReference type="Gene3D" id="3.40.1620.10">
    <property type="entry name" value="YefM-like domain"/>
    <property type="match status" value="1"/>
</dbReference>
<dbReference type="Proteomes" id="UP000216020">
    <property type="component" value="Unassembled WGS sequence"/>
</dbReference>
<evidence type="ECO:0000313" key="2">
    <source>
        <dbReference type="EMBL" id="OZI30309.1"/>
    </source>
</evidence>
<protein>
    <submittedName>
        <fullName evidence="2">Prevent-host-death protein</fullName>
    </submittedName>
</protein>
<dbReference type="SUPFAM" id="SSF143120">
    <property type="entry name" value="YefM-like"/>
    <property type="match status" value="1"/>
</dbReference>
<name>A0A261RYZ5_9BORD</name>
<sequence>MELTVSHRYISKTHFKAHALEIFRQVEASGEAVVITDHGHPTLEIRPYQPAQENALDLLRSSVLRYDDPFAPVGEDDWEAAR</sequence>
<accession>A0A261RYZ5</accession>
<dbReference type="RefSeq" id="WP_094854738.1">
    <property type="nucleotide sequence ID" value="NZ_NEVM01000005.1"/>
</dbReference>
<comment type="similarity">
    <text evidence="1">Belongs to the phD/YefM antitoxin family.</text>
</comment>
<gene>
    <name evidence="2" type="ORF">CAL29_19875</name>
</gene>
<evidence type="ECO:0000256" key="1">
    <source>
        <dbReference type="ARBA" id="ARBA00009981"/>
    </source>
</evidence>
<comment type="caution">
    <text evidence="2">The sequence shown here is derived from an EMBL/GenBank/DDBJ whole genome shotgun (WGS) entry which is preliminary data.</text>
</comment>
<organism evidence="2 3">
    <name type="scientific">Bordetella genomosp. 10</name>
    <dbReference type="NCBI Taxonomy" id="1416804"/>
    <lineage>
        <taxon>Bacteria</taxon>
        <taxon>Pseudomonadati</taxon>
        <taxon>Pseudomonadota</taxon>
        <taxon>Betaproteobacteria</taxon>
        <taxon>Burkholderiales</taxon>
        <taxon>Alcaligenaceae</taxon>
        <taxon>Bordetella</taxon>
    </lineage>
</organism>
<dbReference type="AlphaFoldDB" id="A0A261RYZ5"/>
<evidence type="ECO:0000313" key="3">
    <source>
        <dbReference type="Proteomes" id="UP000216020"/>
    </source>
</evidence>